<gene>
    <name evidence="1" type="ORF">ALEPTO_LOCUS6726</name>
</gene>
<comment type="caution">
    <text evidence="1">The sequence shown here is derived from an EMBL/GenBank/DDBJ whole genome shotgun (WGS) entry which is preliminary data.</text>
</comment>
<proteinExistence type="predicted"/>
<dbReference type="EMBL" id="CAJVPS010002461">
    <property type="protein sequence ID" value="CAG8569081.1"/>
    <property type="molecule type" value="Genomic_DNA"/>
</dbReference>
<sequence>MTNVPNILDKYLHSINEFTELSGLFILDSKNNKQKESILGSKLD</sequence>
<evidence type="ECO:0000313" key="1">
    <source>
        <dbReference type="EMBL" id="CAG8569081.1"/>
    </source>
</evidence>
<protein>
    <submittedName>
        <fullName evidence="1">161_t:CDS:1</fullName>
    </submittedName>
</protein>
<keyword evidence="2" id="KW-1185">Reference proteome</keyword>
<dbReference type="AlphaFoldDB" id="A0A9N9G0J2"/>
<accession>A0A9N9G0J2</accession>
<organism evidence="1 2">
    <name type="scientific">Ambispora leptoticha</name>
    <dbReference type="NCBI Taxonomy" id="144679"/>
    <lineage>
        <taxon>Eukaryota</taxon>
        <taxon>Fungi</taxon>
        <taxon>Fungi incertae sedis</taxon>
        <taxon>Mucoromycota</taxon>
        <taxon>Glomeromycotina</taxon>
        <taxon>Glomeromycetes</taxon>
        <taxon>Archaeosporales</taxon>
        <taxon>Ambisporaceae</taxon>
        <taxon>Ambispora</taxon>
    </lineage>
</organism>
<evidence type="ECO:0000313" key="2">
    <source>
        <dbReference type="Proteomes" id="UP000789508"/>
    </source>
</evidence>
<reference evidence="1" key="1">
    <citation type="submission" date="2021-06" db="EMBL/GenBank/DDBJ databases">
        <authorList>
            <person name="Kallberg Y."/>
            <person name="Tangrot J."/>
            <person name="Rosling A."/>
        </authorList>
    </citation>
    <scope>NUCLEOTIDE SEQUENCE</scope>
    <source>
        <strain evidence="1">FL130A</strain>
    </source>
</reference>
<dbReference type="Proteomes" id="UP000789508">
    <property type="component" value="Unassembled WGS sequence"/>
</dbReference>
<name>A0A9N9G0J2_9GLOM</name>